<feature type="region of interest" description="Disordered" evidence="1">
    <location>
        <begin position="1"/>
        <end position="34"/>
    </location>
</feature>
<feature type="transmembrane region" description="Helical" evidence="2">
    <location>
        <begin position="82"/>
        <end position="99"/>
    </location>
</feature>
<protein>
    <submittedName>
        <fullName evidence="3">Uncharacterized protein</fullName>
    </submittedName>
</protein>
<gene>
    <name evidence="3" type="ORF">SOASR030_14620</name>
</gene>
<evidence type="ECO:0000256" key="1">
    <source>
        <dbReference type="SAM" id="MobiDB-lite"/>
    </source>
</evidence>
<dbReference type="EMBL" id="BRLH01000002">
    <property type="protein sequence ID" value="GKX55350.1"/>
    <property type="molecule type" value="Genomic_DNA"/>
</dbReference>
<evidence type="ECO:0000313" key="3">
    <source>
        <dbReference type="EMBL" id="GKX55350.1"/>
    </source>
</evidence>
<name>A0AAV5MZR2_9GAMM</name>
<sequence length="100" mass="11415">MMTGQFKEEIQDTSRTENEYLPERKGSGRQSGKGIWMMQKPLGIEQALQRNVGQEDQKEKFSRIEQGSKASSRIAIKRTKPTVYTVGFFYAFLAVMSSMV</sequence>
<reference evidence="3" key="1">
    <citation type="submission" date="2022-06" db="EMBL/GenBank/DDBJ databases">
        <title>Draft genome sequences of Leminorella grimontii str. JCM5902.</title>
        <authorList>
            <person name="Wakabayashi Y."/>
            <person name="Kojima K."/>
        </authorList>
    </citation>
    <scope>NUCLEOTIDE SEQUENCE</scope>
    <source>
        <strain evidence="3">JCM 5902</strain>
    </source>
</reference>
<keyword evidence="4" id="KW-1185">Reference proteome</keyword>
<keyword evidence="2" id="KW-0812">Transmembrane</keyword>
<dbReference type="Proteomes" id="UP001058124">
    <property type="component" value="Unassembled WGS sequence"/>
</dbReference>
<proteinExistence type="predicted"/>
<dbReference type="RefSeq" id="WP_027274271.1">
    <property type="nucleotide sequence ID" value="NZ_BRLH01000002.1"/>
</dbReference>
<keyword evidence="2" id="KW-0472">Membrane</keyword>
<evidence type="ECO:0000256" key="2">
    <source>
        <dbReference type="SAM" id="Phobius"/>
    </source>
</evidence>
<feature type="compositionally biased region" description="Basic and acidic residues" evidence="1">
    <location>
        <begin position="1"/>
        <end position="26"/>
    </location>
</feature>
<organism evidence="3 4">
    <name type="scientific">Leminorella grimontii</name>
    <dbReference type="NCBI Taxonomy" id="82981"/>
    <lineage>
        <taxon>Bacteria</taxon>
        <taxon>Pseudomonadati</taxon>
        <taxon>Pseudomonadota</taxon>
        <taxon>Gammaproteobacteria</taxon>
        <taxon>Enterobacterales</taxon>
        <taxon>Budviciaceae</taxon>
        <taxon>Leminorella</taxon>
    </lineage>
</organism>
<keyword evidence="2" id="KW-1133">Transmembrane helix</keyword>
<accession>A0AAV5MZR2</accession>
<comment type="caution">
    <text evidence="3">The sequence shown here is derived from an EMBL/GenBank/DDBJ whole genome shotgun (WGS) entry which is preliminary data.</text>
</comment>
<evidence type="ECO:0000313" key="4">
    <source>
        <dbReference type="Proteomes" id="UP001058124"/>
    </source>
</evidence>
<dbReference type="AlphaFoldDB" id="A0AAV5MZR2"/>